<organism evidence="2 3">
    <name type="scientific">Rotaria magnacalcarata</name>
    <dbReference type="NCBI Taxonomy" id="392030"/>
    <lineage>
        <taxon>Eukaryota</taxon>
        <taxon>Metazoa</taxon>
        <taxon>Spiralia</taxon>
        <taxon>Gnathifera</taxon>
        <taxon>Rotifera</taxon>
        <taxon>Eurotatoria</taxon>
        <taxon>Bdelloidea</taxon>
        <taxon>Philodinida</taxon>
        <taxon>Philodinidae</taxon>
        <taxon>Rotaria</taxon>
    </lineage>
</organism>
<keyword evidence="1" id="KW-0472">Membrane</keyword>
<comment type="caution">
    <text evidence="2">The sequence shown here is derived from an EMBL/GenBank/DDBJ whole genome shotgun (WGS) entry which is preliminary data.</text>
</comment>
<evidence type="ECO:0000256" key="1">
    <source>
        <dbReference type="SAM" id="Phobius"/>
    </source>
</evidence>
<dbReference type="SUPFAM" id="SSF56436">
    <property type="entry name" value="C-type lectin-like"/>
    <property type="match status" value="1"/>
</dbReference>
<evidence type="ECO:0008006" key="4">
    <source>
        <dbReference type="Google" id="ProtNLM"/>
    </source>
</evidence>
<dbReference type="OrthoDB" id="10002561at2759"/>
<name>A0A815CTS2_9BILA</name>
<reference evidence="2" key="1">
    <citation type="submission" date="2021-02" db="EMBL/GenBank/DDBJ databases">
        <authorList>
            <person name="Nowell W R."/>
        </authorList>
    </citation>
    <scope>NUCLEOTIDE SEQUENCE</scope>
</reference>
<evidence type="ECO:0000313" key="3">
    <source>
        <dbReference type="Proteomes" id="UP000663834"/>
    </source>
</evidence>
<evidence type="ECO:0000313" key="2">
    <source>
        <dbReference type="EMBL" id="CAF1291702.1"/>
    </source>
</evidence>
<protein>
    <recommendedName>
        <fullName evidence="4">EGF-like domain-containing protein</fullName>
    </recommendedName>
</protein>
<dbReference type="Proteomes" id="UP000663834">
    <property type="component" value="Unassembled WGS sequence"/>
</dbReference>
<accession>A0A815CTS2</accession>
<feature type="transmembrane region" description="Helical" evidence="1">
    <location>
        <begin position="133"/>
        <end position="155"/>
    </location>
</feature>
<proteinExistence type="predicted"/>
<dbReference type="EMBL" id="CAJNOW010000773">
    <property type="protein sequence ID" value="CAF1291702.1"/>
    <property type="molecule type" value="Genomic_DNA"/>
</dbReference>
<keyword evidence="1" id="KW-0812">Transmembrane</keyword>
<gene>
    <name evidence="2" type="ORF">KQP761_LOCUS4311</name>
</gene>
<dbReference type="InterPro" id="IPR016187">
    <property type="entry name" value="CTDL_fold"/>
</dbReference>
<dbReference type="CDD" id="cd00037">
    <property type="entry name" value="CLECT"/>
    <property type="match status" value="1"/>
</dbReference>
<dbReference type="AlphaFoldDB" id="A0A815CTS2"/>
<sequence>MASNQLFDDIRQQSSMSFHRPLSITRFHSGRIAPDNTENSMRASLESQSQLPFDLHIDEEMLGSGEFRSLSSLTDNQAYVRSSTALSTNENVREPVVKISQYRTPESTPFQPLSSKTSKKKLNKYILLTPRTILSISVLTILSLIVVLIGLGIAISERISKLNYRCPLMSYCPRNSSYTVICNTTNEYCSCYDTNDLLIGCFKQRRYGDGCYRSQECANNYNLQCNTSLYQCQCLDHYYYNGSTCMPMITYNQTCLILNDRCDYLLNLSCLIGYICACDTTATFWNGQYCEYYRSLNDPCNPYKTPSGCSSTFTCDNSTATCQCPPSTYFDGEECLSYSSNLQPCYDASSCLPYSLLICSWGLCQCDERYYYWSESTSKCVYPKKATYNSTCDYYATCESDFGLRCINGQCLCEVNSYWTPGNYCDFQSQYGEQCSTAPCLGNTGLICSSNTSMCTCPQFYYWDNYVCQYQRAYTGFCVFDYWCRQDLGLQCRNFTCTCSLCTTCFWDGVRCRDCPTSWEIVVSNGTMQPRIYCYVKVDSYVNWNASVLACSTAATSFFGTRSHLVYINDLQELTDVSVFATNQYYDIFIGHTNAYNYSQWFLSNGTLSPPLYWCPGLATTYATLTCTRLLIGAVCVTNIACYGWTSRYICELD</sequence>
<keyword evidence="1" id="KW-1133">Transmembrane helix</keyword>